<reference evidence="4" key="1">
    <citation type="journal article" date="2014" name="Int. J. Syst. Evol. Microbiol.">
        <title>Complete genome sequence of Corynebacterium casei LMG S-19264T (=DSM 44701T), isolated from a smear-ripened cheese.</title>
        <authorList>
            <consortium name="US DOE Joint Genome Institute (JGI-PGF)"/>
            <person name="Walter F."/>
            <person name="Albersmeier A."/>
            <person name="Kalinowski J."/>
            <person name="Ruckert C."/>
        </authorList>
    </citation>
    <scope>NUCLEOTIDE SEQUENCE</scope>
    <source>
        <strain evidence="4">CGMCC 1.15178</strain>
    </source>
</reference>
<organism evidence="4 5">
    <name type="scientific">Paenibacillus nasutitermitis</name>
    <dbReference type="NCBI Taxonomy" id="1652958"/>
    <lineage>
        <taxon>Bacteria</taxon>
        <taxon>Bacillati</taxon>
        <taxon>Bacillota</taxon>
        <taxon>Bacilli</taxon>
        <taxon>Bacillales</taxon>
        <taxon>Paenibacillaceae</taxon>
        <taxon>Paenibacillus</taxon>
    </lineage>
</organism>
<feature type="signal peptide" evidence="2">
    <location>
        <begin position="1"/>
        <end position="25"/>
    </location>
</feature>
<evidence type="ECO:0000259" key="3">
    <source>
        <dbReference type="PROSITE" id="PS51272"/>
    </source>
</evidence>
<feature type="chain" id="PRO_5037965279" description="SLH domain-containing protein" evidence="2">
    <location>
        <begin position="26"/>
        <end position="700"/>
    </location>
</feature>
<evidence type="ECO:0000313" key="4">
    <source>
        <dbReference type="EMBL" id="GGD57063.1"/>
    </source>
</evidence>
<name>A0A917DQH4_9BACL</name>
<comment type="caution">
    <text evidence="4">The sequence shown here is derived from an EMBL/GenBank/DDBJ whole genome shotgun (WGS) entry which is preliminary data.</text>
</comment>
<keyword evidence="5" id="KW-1185">Reference proteome</keyword>
<evidence type="ECO:0000256" key="1">
    <source>
        <dbReference type="ARBA" id="ARBA00022729"/>
    </source>
</evidence>
<dbReference type="Pfam" id="PF13205">
    <property type="entry name" value="Big_5"/>
    <property type="match status" value="2"/>
</dbReference>
<dbReference type="InterPro" id="IPR001119">
    <property type="entry name" value="SLH_dom"/>
</dbReference>
<dbReference type="Pfam" id="PF00395">
    <property type="entry name" value="SLH"/>
    <property type="match status" value="1"/>
</dbReference>
<dbReference type="InterPro" id="IPR014755">
    <property type="entry name" value="Cu-Rt/internalin_Ig-like"/>
</dbReference>
<dbReference type="PROSITE" id="PS51272">
    <property type="entry name" value="SLH"/>
    <property type="match status" value="1"/>
</dbReference>
<keyword evidence="1 2" id="KW-0732">Signal</keyword>
<sequence>MRRLQMIILSVLILLAGLPLTQAGAAELNTEQKFQFLRNEGIFTGFSDGSSRLGEAMSREQFATVLFRLWELKEEAVKPTYSDVLKTRWSYGEIEAVTKSGLMKGMGAGKFGPAAKVTVEQLAAVLVRAYGNTGGGSTVVYGKVSAWAKTDVSAALDKSWIPEQSDYTVVARRSLLVEASYAVYLDMNPGLNPDRDSLDAESVTAKSATSVQIKLKYPVQSAIKEQFVIADTAGNTLSIRNVALNAAGTIATLTTDKQTAGMVYRLYAAGKSWTFTGASDDQSKPKIVSSKINGDASITVVFSEPVESASAEKAANYKFNNDLTITRISLGADKKTVTILTQKQKAGTLYTLIVTNVKDLAGNVMDPGSPLYFGAVVDNTPPAITKISAGTNKVVLTFSEKLDPLYAENPAYYFFDGGLGLATKAVYKDSDRTVTLSTGNQVTGKSYKVTVYAVRDLTGNVIADSTQRSFSGNGASQVATIAVETIRAVNENTVEVAFSKSLKGISLSTLKLTVLTNDGASVSTTGWKYYLARKEGNDKIISFQIRTADNSNPTIFRQGHVYIASVSGIVGLQTADNANRKSFAGIDMPNLRPYATGASASNNKTVTVYFSEPVKNVSAGAFRITGSDGKTVVIASDQLKDKTKIVTQVTLNLGGVLQSNKIYRVSFVSGVTDAAGWNALKNKEGTATYYVTFNGTDTPR</sequence>
<dbReference type="RefSeq" id="WP_188990326.1">
    <property type="nucleotide sequence ID" value="NZ_BMHP01000001.1"/>
</dbReference>
<dbReference type="AlphaFoldDB" id="A0A917DQH4"/>
<feature type="domain" description="SLH" evidence="3">
    <location>
        <begin position="77"/>
        <end position="140"/>
    </location>
</feature>
<gene>
    <name evidence="4" type="ORF">GCM10010911_13530</name>
</gene>
<proteinExistence type="predicted"/>
<dbReference type="Proteomes" id="UP000612456">
    <property type="component" value="Unassembled WGS sequence"/>
</dbReference>
<dbReference type="Gene3D" id="2.60.40.1220">
    <property type="match status" value="3"/>
</dbReference>
<dbReference type="InterPro" id="IPR032812">
    <property type="entry name" value="SbsA_Ig"/>
</dbReference>
<protein>
    <recommendedName>
        <fullName evidence="3">SLH domain-containing protein</fullName>
    </recommendedName>
</protein>
<evidence type="ECO:0000313" key="5">
    <source>
        <dbReference type="Proteomes" id="UP000612456"/>
    </source>
</evidence>
<dbReference type="EMBL" id="BMHP01000001">
    <property type="protein sequence ID" value="GGD57063.1"/>
    <property type="molecule type" value="Genomic_DNA"/>
</dbReference>
<accession>A0A917DQH4</accession>
<evidence type="ECO:0000256" key="2">
    <source>
        <dbReference type="SAM" id="SignalP"/>
    </source>
</evidence>
<reference evidence="4" key="2">
    <citation type="submission" date="2020-09" db="EMBL/GenBank/DDBJ databases">
        <authorList>
            <person name="Sun Q."/>
            <person name="Zhou Y."/>
        </authorList>
    </citation>
    <scope>NUCLEOTIDE SEQUENCE</scope>
    <source>
        <strain evidence="4">CGMCC 1.15178</strain>
    </source>
</reference>